<dbReference type="OrthoDB" id="8673349at2"/>
<protein>
    <submittedName>
        <fullName evidence="3">Putative hydrolase</fullName>
    </submittedName>
</protein>
<dbReference type="eggNOG" id="COG2159">
    <property type="taxonomic scope" value="Bacteria"/>
</dbReference>
<keyword evidence="3" id="KW-0378">Hydrolase</keyword>
<dbReference type="PANTHER" id="PTHR21240:SF30">
    <property type="entry name" value="AMIDOHYDROLASE-RELATED DOMAIN-CONTAINING PROTEIN-RELATED"/>
    <property type="match status" value="1"/>
</dbReference>
<dbReference type="Gene3D" id="3.20.20.140">
    <property type="entry name" value="Metal-dependent hydrolases"/>
    <property type="match status" value="1"/>
</dbReference>
<keyword evidence="4" id="KW-1185">Reference proteome</keyword>
<dbReference type="STRING" id="1223545.GS4_05_01120"/>
<dbReference type="Proteomes" id="UP000011666">
    <property type="component" value="Unassembled WGS sequence"/>
</dbReference>
<reference evidence="3 4" key="1">
    <citation type="submission" date="2013-01" db="EMBL/GenBank/DDBJ databases">
        <title>Whole genome shotgun sequence of Gordonia soli NBRC 108243.</title>
        <authorList>
            <person name="Isaki-Nakamura S."/>
            <person name="Hosoyama A."/>
            <person name="Tsuchikane K."/>
            <person name="Ando Y."/>
            <person name="Baba S."/>
            <person name="Ohji S."/>
            <person name="Hamada M."/>
            <person name="Tamura T."/>
            <person name="Yamazoe A."/>
            <person name="Yamazaki S."/>
            <person name="Fujita N."/>
        </authorList>
    </citation>
    <scope>NUCLEOTIDE SEQUENCE [LARGE SCALE GENOMIC DNA]</scope>
    <source>
        <strain evidence="3 4">NBRC 108243</strain>
    </source>
</reference>
<accession>M0QE96</accession>
<keyword evidence="1" id="KW-0456">Lyase</keyword>
<organism evidence="3 4">
    <name type="scientific">Gordonia soli NBRC 108243</name>
    <dbReference type="NCBI Taxonomy" id="1223545"/>
    <lineage>
        <taxon>Bacteria</taxon>
        <taxon>Bacillati</taxon>
        <taxon>Actinomycetota</taxon>
        <taxon>Actinomycetes</taxon>
        <taxon>Mycobacteriales</taxon>
        <taxon>Gordoniaceae</taxon>
        <taxon>Gordonia</taxon>
    </lineage>
</organism>
<evidence type="ECO:0000259" key="2">
    <source>
        <dbReference type="Pfam" id="PF04909"/>
    </source>
</evidence>
<dbReference type="EMBL" id="BANX01000005">
    <property type="protein sequence ID" value="GAC66903.1"/>
    <property type="molecule type" value="Genomic_DNA"/>
</dbReference>
<proteinExistence type="predicted"/>
<feature type="domain" description="Amidohydrolase-related" evidence="2">
    <location>
        <begin position="9"/>
        <end position="314"/>
    </location>
</feature>
<name>M0QE96_9ACTN</name>
<dbReference type="InterPro" id="IPR032465">
    <property type="entry name" value="ACMSD"/>
</dbReference>
<dbReference type="GO" id="GO:0016787">
    <property type="term" value="F:hydrolase activity"/>
    <property type="evidence" value="ECO:0007669"/>
    <property type="project" value="UniProtKB-KW"/>
</dbReference>
<dbReference type="PANTHER" id="PTHR21240">
    <property type="entry name" value="2-AMINO-3-CARBOXYLMUCONATE-6-SEMIALDEHYDE DECARBOXYLASE"/>
    <property type="match status" value="1"/>
</dbReference>
<evidence type="ECO:0000313" key="4">
    <source>
        <dbReference type="Proteomes" id="UP000011666"/>
    </source>
</evidence>
<gene>
    <name evidence="3" type="ORF">GS4_05_01120</name>
</gene>
<comment type="caution">
    <text evidence="3">The sequence shown here is derived from an EMBL/GenBank/DDBJ whole genome shotgun (WGS) entry which is preliminary data.</text>
</comment>
<dbReference type="AlphaFoldDB" id="M0QE96"/>
<evidence type="ECO:0000313" key="3">
    <source>
        <dbReference type="EMBL" id="GAC66903.1"/>
    </source>
</evidence>
<dbReference type="GO" id="GO:0016831">
    <property type="term" value="F:carboxy-lyase activity"/>
    <property type="evidence" value="ECO:0007669"/>
    <property type="project" value="InterPro"/>
</dbReference>
<dbReference type="RefSeq" id="WP_007617564.1">
    <property type="nucleotide sequence ID" value="NZ_BANX01000005.1"/>
</dbReference>
<dbReference type="GO" id="GO:0019748">
    <property type="term" value="P:secondary metabolic process"/>
    <property type="evidence" value="ECO:0007669"/>
    <property type="project" value="TreeGrafter"/>
</dbReference>
<sequence>MSSADLEIIDIHTHFRPAWWTGASLGGPQQPGGPGPHLPIDTLTDIDGLVVESRRSGIAIRFLSAPPEQLFGPSVIPTTASIARVNEHLAKVVADNGGTFVGLGTVDAFAGDDAVAQIRHATEGLGLHGIVIDSARGRRHLGAQETVPTLATAAELGVPVFVHPVFAADSAPFVDAAGVRGNAFGRGVTNGLSLLAALHGDVFARHPGLALIFTTLGAGALSFAANLLGRGLSGPDSRDPATAGVFFDTTGFNAPQLRYLASVVGTDRLLAGSDWPIRQGISRASVTTAFTDAGFDTDEQRAIAAGNARRLFRLNKDHDTRRNDPR</sequence>
<dbReference type="Pfam" id="PF04909">
    <property type="entry name" value="Amidohydro_2"/>
    <property type="match status" value="1"/>
</dbReference>
<dbReference type="GO" id="GO:0005829">
    <property type="term" value="C:cytosol"/>
    <property type="evidence" value="ECO:0007669"/>
    <property type="project" value="TreeGrafter"/>
</dbReference>
<dbReference type="InterPro" id="IPR006680">
    <property type="entry name" value="Amidohydro-rel"/>
</dbReference>
<dbReference type="SUPFAM" id="SSF51556">
    <property type="entry name" value="Metallo-dependent hydrolases"/>
    <property type="match status" value="1"/>
</dbReference>
<evidence type="ECO:0000256" key="1">
    <source>
        <dbReference type="ARBA" id="ARBA00023239"/>
    </source>
</evidence>
<dbReference type="InterPro" id="IPR032466">
    <property type="entry name" value="Metal_Hydrolase"/>
</dbReference>